<keyword evidence="4" id="KW-0804">Transcription</keyword>
<gene>
    <name evidence="6" type="ORF">DK843_01450</name>
</gene>
<name>A0A344UCU2_9NEIS</name>
<dbReference type="InterPro" id="IPR038722">
    <property type="entry name" value="Ner_HTH_dom"/>
</dbReference>
<dbReference type="InterPro" id="IPR001387">
    <property type="entry name" value="Cro/C1-type_HTH"/>
</dbReference>
<protein>
    <submittedName>
        <fullName evidence="6">Transcriptional regulator</fullName>
    </submittedName>
</protein>
<proteinExistence type="inferred from homology"/>
<dbReference type="Gene3D" id="1.10.260.40">
    <property type="entry name" value="lambda repressor-like DNA-binding domains"/>
    <property type="match status" value="1"/>
</dbReference>
<evidence type="ECO:0000313" key="7">
    <source>
        <dbReference type="Proteomes" id="UP000252038"/>
    </source>
</evidence>
<evidence type="ECO:0000313" key="6">
    <source>
        <dbReference type="EMBL" id="AXE33090.1"/>
    </source>
</evidence>
<dbReference type="Pfam" id="PF13693">
    <property type="entry name" value="HTH_35"/>
    <property type="match status" value="1"/>
</dbReference>
<dbReference type="AlphaFoldDB" id="A0A344UCU2"/>
<reference evidence="6 7" key="1">
    <citation type="submission" date="2018-05" db="EMBL/GenBank/DDBJ databases">
        <title>Genome sequencing, assembly and analysis of the novel insecticidal bacterium, Chromobacterium phragmitis.</title>
        <authorList>
            <person name="Sparks M.E."/>
            <person name="Blackburn M.B."/>
            <person name="Gundersen-Rindal D.E."/>
        </authorList>
    </citation>
    <scope>NUCLEOTIDE SEQUENCE [LARGE SCALE GENOMIC DNA]</scope>
    <source>
        <strain evidence="6">IIBBL 274-1</strain>
    </source>
</reference>
<feature type="domain" description="Ner winged helix-turn-helix DNA-binding" evidence="5">
    <location>
        <begin position="8"/>
        <end position="79"/>
    </location>
</feature>
<keyword evidence="3" id="KW-0238">DNA-binding</keyword>
<evidence type="ECO:0000256" key="4">
    <source>
        <dbReference type="ARBA" id="ARBA00023163"/>
    </source>
</evidence>
<dbReference type="SUPFAM" id="SSF47413">
    <property type="entry name" value="lambda repressor-like DNA-binding domains"/>
    <property type="match status" value="1"/>
</dbReference>
<dbReference type="KEGG" id="chrb:DK843_01450"/>
<comment type="similarity">
    <text evidence="1">Belongs to the ner transcriptional regulatory family.</text>
</comment>
<sequence length="116" mass="13150">MSTTQPGWHKEDIKAAIRKRGITMNALALARKLPPSTIRNALIRPVFSGEIAIAEFLGVPAHELWPDRWTPDGRRIRPRYAHKYREQCSDSQRKAVMYLLTPNSNELSAGLVTEVN</sequence>
<evidence type="ECO:0000256" key="3">
    <source>
        <dbReference type="ARBA" id="ARBA00023125"/>
    </source>
</evidence>
<evidence type="ECO:0000256" key="2">
    <source>
        <dbReference type="ARBA" id="ARBA00023015"/>
    </source>
</evidence>
<accession>A0A344UCU2</accession>
<dbReference type="CDD" id="cd00093">
    <property type="entry name" value="HTH_XRE"/>
    <property type="match status" value="1"/>
</dbReference>
<keyword evidence="2" id="KW-0805">Transcription regulation</keyword>
<dbReference type="GO" id="GO:0003677">
    <property type="term" value="F:DNA binding"/>
    <property type="evidence" value="ECO:0007669"/>
    <property type="project" value="UniProtKB-KW"/>
</dbReference>
<evidence type="ECO:0000259" key="5">
    <source>
        <dbReference type="Pfam" id="PF13693"/>
    </source>
</evidence>
<dbReference type="RefSeq" id="WP_114072322.1">
    <property type="nucleotide sequence ID" value="NZ_CP029554.1"/>
</dbReference>
<organism evidence="6 7">
    <name type="scientific">Chromobacterium phragmitis</name>
    <dbReference type="NCBI Taxonomy" id="2202141"/>
    <lineage>
        <taxon>Bacteria</taxon>
        <taxon>Pseudomonadati</taxon>
        <taxon>Pseudomonadota</taxon>
        <taxon>Betaproteobacteria</taxon>
        <taxon>Neisseriales</taxon>
        <taxon>Chromobacteriaceae</taxon>
        <taxon>Chromobacterium</taxon>
    </lineage>
</organism>
<dbReference type="Proteomes" id="UP000252038">
    <property type="component" value="Chromosome"/>
</dbReference>
<dbReference type="EMBL" id="CP029554">
    <property type="protein sequence ID" value="AXE33090.1"/>
    <property type="molecule type" value="Genomic_DNA"/>
</dbReference>
<evidence type="ECO:0000256" key="1">
    <source>
        <dbReference type="ARBA" id="ARBA00006157"/>
    </source>
</evidence>
<dbReference type="InterPro" id="IPR010982">
    <property type="entry name" value="Lambda_DNA-bd_dom_sf"/>
</dbReference>